<dbReference type="KEGG" id="srm:SRM_00042"/>
<gene>
    <name evidence="1" type="ordered locus">SRM_00042</name>
</gene>
<proteinExistence type="predicted"/>
<protein>
    <submittedName>
        <fullName evidence="1">Uncharacterized protein</fullName>
    </submittedName>
</protein>
<organism evidence="1 2">
    <name type="scientific">Salinibacter ruber (strain M8)</name>
    <dbReference type="NCBI Taxonomy" id="761659"/>
    <lineage>
        <taxon>Bacteria</taxon>
        <taxon>Pseudomonadati</taxon>
        <taxon>Rhodothermota</taxon>
        <taxon>Rhodothermia</taxon>
        <taxon>Rhodothermales</taxon>
        <taxon>Salinibacteraceae</taxon>
        <taxon>Salinibacter</taxon>
    </lineage>
</organism>
<dbReference type="HOGENOM" id="CLU_990044_0_0_10"/>
<name>D5H4K8_SALRM</name>
<evidence type="ECO:0000313" key="2">
    <source>
        <dbReference type="Proteomes" id="UP000000933"/>
    </source>
</evidence>
<dbReference type="AlphaFoldDB" id="D5H4K8"/>
<evidence type="ECO:0000313" key="1">
    <source>
        <dbReference type="EMBL" id="CBH22963.1"/>
    </source>
</evidence>
<reference evidence="2" key="2">
    <citation type="submission" date="2010-04" db="EMBL/GenBank/DDBJ databases">
        <title>Genome sequence of Salinibacter ruber M8.</title>
        <authorList>
            <consortium name="Genoscope"/>
        </authorList>
    </citation>
    <scope>NUCLEOTIDE SEQUENCE [LARGE SCALE GENOMIC DNA]</scope>
    <source>
        <strain evidence="2">M8</strain>
    </source>
</reference>
<accession>D5H4K8</accession>
<sequence length="281" mass="31083">MLNAGLRSNRRDPMGAFALPPPRSSLRWLLGACLAAVALVGCGGGNTYSVDEGKISQRFLPAERTVDHHPDSVKALTIAAADGKIQFEVERDFESLTEKWSASFQNIGTGPSIRDRTYATFWSLELSLMSLQPERGVLSLREEQARDVLDERRKEYAETIHIDVYWFVGRGRDGIITGPSARTELHVGGNTYRPVQSDHGPLREAFVAGGETALYRRNSLYFSRRVEGTDILADASGMKLRVRRTGGGGRQEFAWRWGEGNTARGLEKGVRDAAAGRSSRR</sequence>
<dbReference type="EMBL" id="FP565814">
    <property type="protein sequence ID" value="CBH22963.1"/>
    <property type="molecule type" value="Genomic_DNA"/>
</dbReference>
<reference evidence="1 2" key="1">
    <citation type="journal article" date="2010" name="ISME J.">
        <title>Fine-scale evolution: genomic, phenotypic and ecological differentiation in two coexisting Salinibacter ruber strains.</title>
        <authorList>
            <person name="Pena A."/>
            <person name="Teeling H."/>
            <person name="Huerta-Cepas J."/>
            <person name="Santos F."/>
            <person name="Yarza P."/>
            <person name="Brito-Echeverria J."/>
            <person name="Lucio M."/>
            <person name="Schmitt-Kopplin P."/>
            <person name="Meseguer I."/>
            <person name="Schenowitz C."/>
            <person name="Dossat C."/>
            <person name="Barbe V."/>
            <person name="Dopazo J."/>
            <person name="Rossello-Mora R."/>
            <person name="Schuler M."/>
            <person name="Glockner F.O."/>
            <person name="Amann R."/>
            <person name="Gabaldon T."/>
            <person name="Anton J."/>
        </authorList>
    </citation>
    <scope>NUCLEOTIDE SEQUENCE [LARGE SCALE GENOMIC DNA]</scope>
    <source>
        <strain evidence="1 2">M8</strain>
    </source>
</reference>
<dbReference type="Proteomes" id="UP000000933">
    <property type="component" value="Chromosome"/>
</dbReference>